<dbReference type="EMBL" id="BABT02000046">
    <property type="protein sequence ID" value="GAA94687.1"/>
    <property type="molecule type" value="Genomic_DNA"/>
</dbReference>
<organism evidence="8 9">
    <name type="scientific">Mixia osmundae (strain CBS 9802 / IAM 14324 / JCM 22182 / KY 12970)</name>
    <dbReference type="NCBI Taxonomy" id="764103"/>
    <lineage>
        <taxon>Eukaryota</taxon>
        <taxon>Fungi</taxon>
        <taxon>Dikarya</taxon>
        <taxon>Basidiomycota</taxon>
        <taxon>Pucciniomycotina</taxon>
        <taxon>Mixiomycetes</taxon>
        <taxon>Mixiales</taxon>
        <taxon>Mixiaceae</taxon>
        <taxon>Mixia</taxon>
    </lineage>
</organism>
<dbReference type="Proteomes" id="UP000009131">
    <property type="component" value="Unassembled WGS sequence"/>
</dbReference>
<dbReference type="InParanoid" id="G7DVS7"/>
<gene>
    <name evidence="8" type="primary">Mo01340</name>
    <name evidence="8" type="ORF">E5Q_01340</name>
</gene>
<evidence type="ECO:0000256" key="5">
    <source>
        <dbReference type="ARBA" id="ARBA00022989"/>
    </source>
</evidence>
<dbReference type="STRING" id="764103.G7DVS7"/>
<dbReference type="RefSeq" id="XP_014568198.1">
    <property type="nucleotide sequence ID" value="XM_014712712.1"/>
</dbReference>
<keyword evidence="4 7" id="KW-0732">Signal</keyword>
<evidence type="ECO:0000313" key="8">
    <source>
        <dbReference type="EMBL" id="GAA94687.1"/>
    </source>
</evidence>
<dbReference type="eggNOG" id="KOG1278">
    <property type="taxonomic scope" value="Eukaryota"/>
</dbReference>
<evidence type="ECO:0000256" key="1">
    <source>
        <dbReference type="ARBA" id="ARBA00004141"/>
    </source>
</evidence>
<feature type="transmembrane region" description="Helical" evidence="7">
    <location>
        <begin position="527"/>
        <end position="555"/>
    </location>
</feature>
<comment type="subcellular location">
    <subcellularLocation>
        <location evidence="1">Membrane</location>
        <topology evidence="1">Multi-pass membrane protein</topology>
    </subcellularLocation>
</comment>
<evidence type="ECO:0000256" key="7">
    <source>
        <dbReference type="RuleBase" id="RU363079"/>
    </source>
</evidence>
<feature type="signal peptide" evidence="7">
    <location>
        <begin position="1"/>
        <end position="19"/>
    </location>
</feature>
<comment type="similarity">
    <text evidence="2 7">Belongs to the nonaspanin (TM9SF) (TC 9.A.2) family.</text>
</comment>
<keyword evidence="9" id="KW-1185">Reference proteome</keyword>
<dbReference type="OrthoDB" id="1666796at2759"/>
<feature type="transmembrane region" description="Helical" evidence="7">
    <location>
        <begin position="598"/>
        <end position="626"/>
    </location>
</feature>
<evidence type="ECO:0000256" key="3">
    <source>
        <dbReference type="ARBA" id="ARBA00022692"/>
    </source>
</evidence>
<dbReference type="GO" id="GO:0072657">
    <property type="term" value="P:protein localization to membrane"/>
    <property type="evidence" value="ECO:0007669"/>
    <property type="project" value="TreeGrafter"/>
</dbReference>
<keyword evidence="5 7" id="KW-1133">Transmembrane helix</keyword>
<feature type="transmembrane region" description="Helical" evidence="7">
    <location>
        <begin position="408"/>
        <end position="431"/>
    </location>
</feature>
<feature type="transmembrane region" description="Helical" evidence="7">
    <location>
        <begin position="275"/>
        <end position="297"/>
    </location>
</feature>
<dbReference type="GO" id="GO:0016020">
    <property type="term" value="C:membrane"/>
    <property type="evidence" value="ECO:0007669"/>
    <property type="project" value="UniProtKB-SubCell"/>
</dbReference>
<dbReference type="InterPro" id="IPR004240">
    <property type="entry name" value="EMP70"/>
</dbReference>
<comment type="caution">
    <text evidence="8">The sequence shown here is derived from an EMBL/GenBank/DDBJ whole genome shotgun (WGS) entry which is preliminary data.</text>
</comment>
<dbReference type="PANTHER" id="PTHR10766:SF111">
    <property type="entry name" value="TRANSMEMBRANE 9 SUPERFAMILY MEMBER 2"/>
    <property type="match status" value="1"/>
</dbReference>
<sequence length="637" mass="70496">MAARAACLALAIGVLPVHSFYLPGSAPAQYKDGDRIPVLVNALTPQIAPHAQLKSVISYNYYEPAFGFCQPPDGPKQQSEALGSILFGDRIYSAPFEIDMMRNTSCRVLCAANISSTNAQFVNQRIREDYTLNVLIDGLPAAEMKKDDRTNEIFYSSGFELGDDSSLVTGSTSGTDDHSTPTLHTHYNFYLEYHDRSDGTRRVVGAVVWPRSIDSGRPSSSNGEADCYAERSYRLSETADNEFFWTYSVYWTPSATPWATRWDHYLHIFDPRIHWFSLINSIVIAVFLCIMVGTILARAVQKDLSRYNAIDLEEDVTDDMGWKLLHADVFRPPQKASALSVTIGSGSQLAAMTGVTLIFALLGFLSPSNRGLLPTVMIVCWTFFGSISGYVSARLYATFNGQNWKTNLGATALTFPTILFGALNLLNFFLLTSGSSGAVPFGTMVAIVLLWFCISIPLVIVGGVFGVRQGPISMPVRTNAIPRQIPPTIWYLRAWPSAILAGVLPFSAVFIELFFVMSSLFGNKVYYAFGFMTLCMSVVVLTTATVTVLMTYFALCAEDYRWQWRAFLCGGGSAFWVFIYGLSYWASRLSLNGLSLKVLYLGYLSLVTLVTFLIGGSIGFIASFVFMRKIYSHLRVD</sequence>
<reference evidence="8 9" key="1">
    <citation type="journal article" date="2011" name="J. Gen. Appl. Microbiol.">
        <title>Draft genome sequencing of the enigmatic basidiomycete Mixia osmundae.</title>
        <authorList>
            <person name="Nishida H."/>
            <person name="Nagatsuka Y."/>
            <person name="Sugiyama J."/>
        </authorList>
    </citation>
    <scope>NUCLEOTIDE SEQUENCE [LARGE SCALE GENOMIC DNA]</scope>
    <source>
        <strain evidence="9">CBS 9802 / IAM 14324 / JCM 22182 / KY 12970</strain>
    </source>
</reference>
<feature type="transmembrane region" description="Helical" evidence="7">
    <location>
        <begin position="498"/>
        <end position="521"/>
    </location>
</feature>
<dbReference type="GO" id="GO:0007034">
    <property type="term" value="P:vacuolar transport"/>
    <property type="evidence" value="ECO:0007669"/>
    <property type="project" value="TreeGrafter"/>
</dbReference>
<feature type="transmembrane region" description="Helical" evidence="7">
    <location>
        <begin position="372"/>
        <end position="396"/>
    </location>
</feature>
<protein>
    <recommendedName>
        <fullName evidence="7">Transmembrane 9 superfamily member</fullName>
    </recommendedName>
</protein>
<dbReference type="HOGENOM" id="CLU_010714_4_1_1"/>
<dbReference type="PANTHER" id="PTHR10766">
    <property type="entry name" value="TRANSMEMBRANE 9 SUPERFAMILY PROTEIN"/>
    <property type="match status" value="1"/>
</dbReference>
<evidence type="ECO:0000256" key="6">
    <source>
        <dbReference type="ARBA" id="ARBA00023136"/>
    </source>
</evidence>
<dbReference type="OMA" id="KVYYMFG"/>
<dbReference type="Pfam" id="PF02990">
    <property type="entry name" value="EMP70"/>
    <property type="match status" value="1"/>
</dbReference>
<feature type="chain" id="PRO_5008450649" description="Transmembrane 9 superfamily member" evidence="7">
    <location>
        <begin position="20"/>
        <end position="637"/>
    </location>
</feature>
<accession>G7DVS7</accession>
<keyword evidence="6 7" id="KW-0472">Membrane</keyword>
<evidence type="ECO:0000313" key="9">
    <source>
        <dbReference type="Proteomes" id="UP000009131"/>
    </source>
</evidence>
<dbReference type="AlphaFoldDB" id="G7DVS7"/>
<dbReference type="GO" id="GO:0005737">
    <property type="term" value="C:cytoplasm"/>
    <property type="evidence" value="ECO:0007669"/>
    <property type="project" value="UniProtKB-ARBA"/>
</dbReference>
<proteinExistence type="inferred from homology"/>
<keyword evidence="3 7" id="KW-0812">Transmembrane</keyword>
<feature type="transmembrane region" description="Helical" evidence="7">
    <location>
        <begin position="567"/>
        <end position="586"/>
    </location>
</feature>
<feature type="transmembrane region" description="Helical" evidence="7">
    <location>
        <begin position="349"/>
        <end position="366"/>
    </location>
</feature>
<name>G7DVS7_MIXOS</name>
<evidence type="ECO:0000256" key="4">
    <source>
        <dbReference type="ARBA" id="ARBA00022729"/>
    </source>
</evidence>
<reference evidence="8 9" key="2">
    <citation type="journal article" date="2012" name="Open Biol.">
        <title>Characteristics of nucleosomes and linker DNA regions on the genome of the basidiomycete Mixia osmundae revealed by mono- and dinucleosome mapping.</title>
        <authorList>
            <person name="Nishida H."/>
            <person name="Kondo S."/>
            <person name="Matsumoto T."/>
            <person name="Suzuki Y."/>
            <person name="Yoshikawa H."/>
            <person name="Taylor T.D."/>
            <person name="Sugiyama J."/>
        </authorList>
    </citation>
    <scope>NUCLEOTIDE SEQUENCE [LARGE SCALE GENOMIC DNA]</scope>
    <source>
        <strain evidence="9">CBS 9802 / IAM 14324 / JCM 22182 / KY 12970</strain>
    </source>
</reference>
<dbReference type="FunCoup" id="G7DVS7">
    <property type="interactions" value="374"/>
</dbReference>
<feature type="transmembrane region" description="Helical" evidence="7">
    <location>
        <begin position="443"/>
        <end position="467"/>
    </location>
</feature>
<evidence type="ECO:0000256" key="2">
    <source>
        <dbReference type="ARBA" id="ARBA00005227"/>
    </source>
</evidence>